<keyword evidence="6" id="KW-1185">Reference proteome</keyword>
<evidence type="ECO:0000313" key="5">
    <source>
        <dbReference type="EMBL" id="KAF4464326.1"/>
    </source>
</evidence>
<dbReference type="PANTHER" id="PTHR31005:SF8">
    <property type="entry name" value="DUF4139 DOMAIN-CONTAINING PROTEIN"/>
    <property type="match status" value="1"/>
</dbReference>
<feature type="compositionally biased region" description="Low complexity" evidence="2">
    <location>
        <begin position="467"/>
        <end position="489"/>
    </location>
</feature>
<feature type="compositionally biased region" description="Basic residues" evidence="2">
    <location>
        <begin position="220"/>
        <end position="231"/>
    </location>
</feature>
<evidence type="ECO:0000313" key="6">
    <source>
        <dbReference type="Proteomes" id="UP000554235"/>
    </source>
</evidence>
<dbReference type="AlphaFoldDB" id="A0A8H4PCI1"/>
<dbReference type="InterPro" id="IPR025554">
    <property type="entry name" value="DUF4140"/>
</dbReference>
<dbReference type="PANTHER" id="PTHR31005">
    <property type="entry name" value="DUF4139 DOMAIN-CONTAINING PROTEIN"/>
    <property type="match status" value="1"/>
</dbReference>
<feature type="domain" description="DUF4140" evidence="4">
    <location>
        <begin position="19"/>
        <end position="145"/>
    </location>
</feature>
<feature type="region of interest" description="Disordered" evidence="2">
    <location>
        <begin position="458"/>
        <end position="489"/>
    </location>
</feature>
<keyword evidence="1" id="KW-0175">Coiled coil</keyword>
<feature type="region of interest" description="Disordered" evidence="2">
    <location>
        <begin position="383"/>
        <end position="431"/>
    </location>
</feature>
<dbReference type="Proteomes" id="UP000554235">
    <property type="component" value="Unassembled WGS sequence"/>
</dbReference>
<evidence type="ECO:0000259" key="4">
    <source>
        <dbReference type="Pfam" id="PF13600"/>
    </source>
</evidence>
<dbReference type="OrthoDB" id="10068793at2759"/>
<accession>A0A8H4PCI1</accession>
<name>A0A8H4PCI1_9HYPO</name>
<evidence type="ECO:0008006" key="7">
    <source>
        <dbReference type="Google" id="ProtNLM"/>
    </source>
</evidence>
<feature type="region of interest" description="Disordered" evidence="2">
    <location>
        <begin position="220"/>
        <end position="240"/>
    </location>
</feature>
<dbReference type="NCBIfam" id="TIGR02231">
    <property type="entry name" value="mucoidy inhibitor MuiA family protein"/>
    <property type="match status" value="1"/>
</dbReference>
<reference evidence="5 6" key="1">
    <citation type="submission" date="2020-01" db="EMBL/GenBank/DDBJ databases">
        <title>Identification and distribution of gene clusters putatively required for synthesis of sphingolipid metabolism inhibitors in phylogenetically diverse species of the filamentous fungus Fusarium.</title>
        <authorList>
            <person name="Kim H.-S."/>
            <person name="Busman M."/>
            <person name="Brown D.W."/>
            <person name="Divon H."/>
            <person name="Uhlig S."/>
            <person name="Proctor R.H."/>
        </authorList>
    </citation>
    <scope>NUCLEOTIDE SEQUENCE [LARGE SCALE GENOMIC DNA]</scope>
    <source>
        <strain evidence="5 6">NRRL 20459</strain>
    </source>
</reference>
<dbReference type="InterPro" id="IPR037291">
    <property type="entry name" value="DUF4139"/>
</dbReference>
<proteinExistence type="predicted"/>
<dbReference type="Pfam" id="PF13600">
    <property type="entry name" value="DUF4140"/>
    <property type="match status" value="1"/>
</dbReference>
<dbReference type="Pfam" id="PF13598">
    <property type="entry name" value="DUF4139"/>
    <property type="match status" value="1"/>
</dbReference>
<feature type="region of interest" description="Disordered" evidence="2">
    <location>
        <begin position="84"/>
        <end position="114"/>
    </location>
</feature>
<sequence length="818" mass="91639">MDDSHKVEYKVRDLGTRSVTLFPTSAQIKREIKDVPLRPGRNEISIVGLSPTIDKNSVTVEGSGSATITGISVEFLPNREIFDEVYPDSDSDDPDSDDDDDDNDSEDQPEQPGLMEVKMKLVELRDDLQRAKEAIASADDRIKILDDYSKSLDKREGVVISDILDTYKQEREKAYNDRTAGLLQERAISEAGYKVSKEYTRLLNLDQKLKKQASKAKAKVQKAKAKKKQKLDRRLAEQRKEKERIRNERARCWPKYCYTAHIQLEVNPSFTPSSSRRSSISSDIDVVKRSPSRTVAVEETPMCDLLLSYVTNSAFWTPSYDLQLSTVNASGTLCFDAGLHNTTSESWENCKITLSTSQATSSSLDDSIPILMPWRIKLAAKGSPTQNSDIFNSREERQQQGGWRAKKGGAPAPKRRQEQFGLDPAAKSTSQQDYQMQLMLLEQQNNKRLMMARQEQDWAPPAPQPFQNPQSTPQAANAQMPQQAAMRHQQQQMMQMQQQQQAAQARAQMQMQMPQQQMQQQQMQQQQIQMQMPQQQWQQPQGLPGASALQDFDFDSFLHAEEEDDVTMTDAQPSLEFQNSLVEETGFTTTYDLPGLKTLVPKFTPSKQRVARIHFSNVLFSHTVVAKYQPAAYLKAKLRNSSKLTLLRGPASLTLDGSFMGQTKIPRCSSGEAFSLSLGVDSSIRIMYPKPDVQRSTSGMFSTQDSSVYVRTVTVHNTRVSATKPANVLVLDQVPVSEDDRLRVDLLSPRGLTVEGPRQPTGAPGRDTPEDKNWGKATARLKKGGQICLEVTLNPGKAVKLGLEYSVSLPSGDVAQEC</sequence>
<feature type="domain" description="DUF4139" evidence="3">
    <location>
        <begin position="306"/>
        <end position="810"/>
    </location>
</feature>
<protein>
    <recommendedName>
        <fullName evidence="7">Mucoidy inhibitor-like protein</fullName>
    </recommendedName>
</protein>
<organism evidence="5 6">
    <name type="scientific">Fusarium albosuccineum</name>
    <dbReference type="NCBI Taxonomy" id="1237068"/>
    <lineage>
        <taxon>Eukaryota</taxon>
        <taxon>Fungi</taxon>
        <taxon>Dikarya</taxon>
        <taxon>Ascomycota</taxon>
        <taxon>Pezizomycotina</taxon>
        <taxon>Sordariomycetes</taxon>
        <taxon>Hypocreomycetidae</taxon>
        <taxon>Hypocreales</taxon>
        <taxon>Nectriaceae</taxon>
        <taxon>Fusarium</taxon>
        <taxon>Fusarium decemcellulare species complex</taxon>
    </lineage>
</organism>
<feature type="coiled-coil region" evidence="1">
    <location>
        <begin position="114"/>
        <end position="141"/>
    </location>
</feature>
<evidence type="ECO:0000256" key="1">
    <source>
        <dbReference type="SAM" id="Coils"/>
    </source>
</evidence>
<dbReference type="EMBL" id="JAADYS010001204">
    <property type="protein sequence ID" value="KAF4464326.1"/>
    <property type="molecule type" value="Genomic_DNA"/>
</dbReference>
<comment type="caution">
    <text evidence="5">The sequence shown here is derived from an EMBL/GenBank/DDBJ whole genome shotgun (WGS) entry which is preliminary data.</text>
</comment>
<gene>
    <name evidence="5" type="ORF">FALBO_8827</name>
</gene>
<evidence type="ECO:0000259" key="3">
    <source>
        <dbReference type="Pfam" id="PF13598"/>
    </source>
</evidence>
<feature type="region of interest" description="Disordered" evidence="2">
    <location>
        <begin position="749"/>
        <end position="773"/>
    </location>
</feature>
<evidence type="ECO:0000256" key="2">
    <source>
        <dbReference type="SAM" id="MobiDB-lite"/>
    </source>
</evidence>
<feature type="compositionally biased region" description="Acidic residues" evidence="2">
    <location>
        <begin position="84"/>
        <end position="109"/>
    </location>
</feature>
<dbReference type="InterPro" id="IPR011935">
    <property type="entry name" value="CHP02231"/>
</dbReference>